<comment type="caution">
    <text evidence="1">The sequence shown here is derived from an EMBL/GenBank/DDBJ whole genome shotgun (WGS) entry which is preliminary data.</text>
</comment>
<dbReference type="GO" id="GO:0031932">
    <property type="term" value="C:TORC2 complex"/>
    <property type="evidence" value="ECO:0007669"/>
    <property type="project" value="InterPro"/>
</dbReference>
<reference evidence="1" key="1">
    <citation type="submission" date="2021-01" db="EMBL/GenBank/DDBJ databases">
        <authorList>
            <consortium name="Genoscope - CEA"/>
            <person name="William W."/>
        </authorList>
    </citation>
    <scope>NUCLEOTIDE SEQUENCE</scope>
</reference>
<gene>
    <name evidence="1" type="ORF">PPENT_87.1.T0690106</name>
</gene>
<proteinExistence type="predicted"/>
<dbReference type="InterPro" id="IPR037588">
    <property type="entry name" value="MLST8"/>
</dbReference>
<dbReference type="Proteomes" id="UP000689195">
    <property type="component" value="Unassembled WGS sequence"/>
</dbReference>
<dbReference type="EMBL" id="CAJJDO010000069">
    <property type="protein sequence ID" value="CAD8178301.1"/>
    <property type="molecule type" value="Genomic_DNA"/>
</dbReference>
<keyword evidence="2" id="KW-1185">Reference proteome</keyword>
<dbReference type="PANTHER" id="PTHR19842:SF0">
    <property type="entry name" value="TARGET OF RAPAMYCIN COMPLEX SUBUNIT LST8"/>
    <property type="match status" value="1"/>
</dbReference>
<dbReference type="PANTHER" id="PTHR19842">
    <property type="entry name" value="G BETA-LIKE PROTEIN GBL"/>
    <property type="match status" value="1"/>
</dbReference>
<dbReference type="GO" id="GO:0032956">
    <property type="term" value="P:regulation of actin cytoskeleton organization"/>
    <property type="evidence" value="ECO:0007669"/>
    <property type="project" value="TreeGrafter"/>
</dbReference>
<protein>
    <submittedName>
        <fullName evidence="1">Uncharacterized protein</fullName>
    </submittedName>
</protein>
<name>A0A8S1VNT8_9CILI</name>
<evidence type="ECO:0000313" key="1">
    <source>
        <dbReference type="EMBL" id="CAD8178301.1"/>
    </source>
</evidence>
<organism evidence="1 2">
    <name type="scientific">Paramecium pentaurelia</name>
    <dbReference type="NCBI Taxonomy" id="43138"/>
    <lineage>
        <taxon>Eukaryota</taxon>
        <taxon>Sar</taxon>
        <taxon>Alveolata</taxon>
        <taxon>Ciliophora</taxon>
        <taxon>Intramacronucleata</taxon>
        <taxon>Oligohymenophorea</taxon>
        <taxon>Peniculida</taxon>
        <taxon>Parameciidae</taxon>
        <taxon>Paramecium</taxon>
    </lineage>
</organism>
<evidence type="ECO:0000313" key="2">
    <source>
        <dbReference type="Proteomes" id="UP000689195"/>
    </source>
</evidence>
<dbReference type="GO" id="GO:0031931">
    <property type="term" value="C:TORC1 complex"/>
    <property type="evidence" value="ECO:0007669"/>
    <property type="project" value="InterPro"/>
</dbReference>
<dbReference type="OrthoDB" id="400at2759"/>
<dbReference type="AlphaFoldDB" id="A0A8S1VNT8"/>
<sequence length="274" mass="32484">MYENDVIQVTSSYDLTNIFWDRQLIVNRIDKSKEKQYQAAVINFLTLIIIRSLKPRKLSIFKIDIIIILQNRIFKRQQFLFILFLKIELQEYMIQDKEYQDKKPINTTFLDINETELIIRGQIRNVEIHNFQQNKVILKLSPCPKIGFRFISISQNTNQIIAADLRRQCRTYMVNNMDLTEQNLVYKFEAHQLILAQINTYFNFEQEKFRECKQSKQELFSTLYGIVCDSEYIITAISDLFTKIWQNDSAALLRILKGHKQGVTSFSINDIAID</sequence>
<accession>A0A8S1VNT8</accession>
<dbReference type="GO" id="GO:0031929">
    <property type="term" value="P:TOR signaling"/>
    <property type="evidence" value="ECO:0007669"/>
    <property type="project" value="InterPro"/>
</dbReference>